<reference evidence="6" key="2">
    <citation type="journal article" date="2023" name="IMA Fungus">
        <title>Comparative genomic study of the Penicillium genus elucidates a diverse pangenome and 15 lateral gene transfer events.</title>
        <authorList>
            <person name="Petersen C."/>
            <person name="Sorensen T."/>
            <person name="Nielsen M.R."/>
            <person name="Sondergaard T.E."/>
            <person name="Sorensen J.L."/>
            <person name="Fitzpatrick D.A."/>
            <person name="Frisvad J.C."/>
            <person name="Nielsen K.L."/>
        </authorList>
    </citation>
    <scope>NUCLEOTIDE SEQUENCE</scope>
    <source>
        <strain evidence="6">IBT 15544</strain>
    </source>
</reference>
<keyword evidence="2" id="KW-0808">Transferase</keyword>
<dbReference type="InterPro" id="IPR029063">
    <property type="entry name" value="SAM-dependent_MTases_sf"/>
</dbReference>
<feature type="domain" description="Methyltransferase type 11" evidence="5">
    <location>
        <begin position="104"/>
        <end position="205"/>
    </location>
</feature>
<accession>A0A9W9MIW8</accession>
<evidence type="ECO:0000256" key="2">
    <source>
        <dbReference type="ARBA" id="ARBA00022679"/>
    </source>
</evidence>
<dbReference type="GeneID" id="83181008"/>
<keyword evidence="3" id="KW-0949">S-adenosyl-L-methionine</keyword>
<dbReference type="InterPro" id="IPR013216">
    <property type="entry name" value="Methyltransf_11"/>
</dbReference>
<dbReference type="Proteomes" id="UP001150904">
    <property type="component" value="Unassembled WGS sequence"/>
</dbReference>
<dbReference type="GO" id="GO:0008757">
    <property type="term" value="F:S-adenosylmethionine-dependent methyltransferase activity"/>
    <property type="evidence" value="ECO:0007669"/>
    <property type="project" value="InterPro"/>
</dbReference>
<evidence type="ECO:0000256" key="3">
    <source>
        <dbReference type="ARBA" id="ARBA00022691"/>
    </source>
</evidence>
<name>A0A9W9MIW8_9EURO</name>
<evidence type="ECO:0000313" key="7">
    <source>
        <dbReference type="Proteomes" id="UP001150904"/>
    </source>
</evidence>
<comment type="pathway">
    <text evidence="1">Secondary metabolite biosynthesis.</text>
</comment>
<evidence type="ECO:0000313" key="6">
    <source>
        <dbReference type="EMBL" id="KAJ5201982.1"/>
    </source>
</evidence>
<dbReference type="AlphaFoldDB" id="A0A9W9MIW8"/>
<evidence type="ECO:0000256" key="4">
    <source>
        <dbReference type="ARBA" id="ARBA00038314"/>
    </source>
</evidence>
<dbReference type="PANTHER" id="PTHR35897:SF1">
    <property type="entry name" value="METHYLTRANSFERASE AUSD"/>
    <property type="match status" value="1"/>
</dbReference>
<reference evidence="6" key="1">
    <citation type="submission" date="2022-12" db="EMBL/GenBank/DDBJ databases">
        <authorList>
            <person name="Petersen C."/>
        </authorList>
    </citation>
    <scope>NUCLEOTIDE SEQUENCE</scope>
    <source>
        <strain evidence="6">IBT 15544</strain>
    </source>
</reference>
<comment type="similarity">
    <text evidence="4">Belongs to the class I-like SAM-binding methyltransferase superfamily.</text>
</comment>
<keyword evidence="7" id="KW-1185">Reference proteome</keyword>
<sequence>MATDVKPDWYQTDVQSINPEAQQLLESYSGLAPDDVLPHVLSLVDLTPYSSRSFTNSSQRDEAFGIYQYACIGQMRFLSFNLSHMPFYPRVLEKLRSDPEAGFLDAGCCFGQELRFLVNQGIPATRLFGCDLEQVFIDLGYQLFRDKDRLRATFAVGDLDAENSDFETGQLTQKLSGKLDVVFASSLFHMWDYDTQFRVAARLVKLCRDKPGVMITGRQMGSLVGGHYEMKGMKDGAFHYRHDIETMERFWSEIGEATQTTWKVEADLYSSEEIEKTKNMPWSDDNYRMICWCATRQ</sequence>
<dbReference type="EMBL" id="JAPQKR010000013">
    <property type="protein sequence ID" value="KAJ5201982.1"/>
    <property type="molecule type" value="Genomic_DNA"/>
</dbReference>
<dbReference type="OrthoDB" id="2094832at2759"/>
<dbReference type="Pfam" id="PF08241">
    <property type="entry name" value="Methyltransf_11"/>
    <property type="match status" value="1"/>
</dbReference>
<dbReference type="RefSeq" id="XP_058307898.1">
    <property type="nucleotide sequence ID" value="XM_058453707.1"/>
</dbReference>
<comment type="caution">
    <text evidence="6">The sequence shown here is derived from an EMBL/GenBank/DDBJ whole genome shotgun (WGS) entry which is preliminary data.</text>
</comment>
<gene>
    <name evidence="6" type="ORF">N7498_006645</name>
</gene>
<evidence type="ECO:0000256" key="1">
    <source>
        <dbReference type="ARBA" id="ARBA00005179"/>
    </source>
</evidence>
<dbReference type="SUPFAM" id="SSF53335">
    <property type="entry name" value="S-adenosyl-L-methionine-dependent methyltransferases"/>
    <property type="match status" value="1"/>
</dbReference>
<protein>
    <recommendedName>
        <fullName evidence="5">Methyltransferase type 11 domain-containing protein</fullName>
    </recommendedName>
</protein>
<dbReference type="InterPro" id="IPR051654">
    <property type="entry name" value="Meroterpenoid_MTases"/>
</dbReference>
<organism evidence="6 7">
    <name type="scientific">Penicillium cinerascens</name>
    <dbReference type="NCBI Taxonomy" id="70096"/>
    <lineage>
        <taxon>Eukaryota</taxon>
        <taxon>Fungi</taxon>
        <taxon>Dikarya</taxon>
        <taxon>Ascomycota</taxon>
        <taxon>Pezizomycotina</taxon>
        <taxon>Eurotiomycetes</taxon>
        <taxon>Eurotiomycetidae</taxon>
        <taxon>Eurotiales</taxon>
        <taxon>Aspergillaceae</taxon>
        <taxon>Penicillium</taxon>
    </lineage>
</organism>
<evidence type="ECO:0000259" key="5">
    <source>
        <dbReference type="Pfam" id="PF08241"/>
    </source>
</evidence>
<dbReference type="Gene3D" id="3.40.50.150">
    <property type="entry name" value="Vaccinia Virus protein VP39"/>
    <property type="match status" value="1"/>
</dbReference>
<proteinExistence type="inferred from homology"/>
<dbReference type="PANTHER" id="PTHR35897">
    <property type="entry name" value="METHYLTRANSFERASE AUSD"/>
    <property type="match status" value="1"/>
</dbReference>